<keyword evidence="1" id="KW-0853">WD repeat</keyword>
<evidence type="ECO:0000256" key="2">
    <source>
        <dbReference type="SAM" id="MobiDB-lite"/>
    </source>
</evidence>
<dbReference type="Gene3D" id="2.130.10.10">
    <property type="entry name" value="YVTN repeat-like/Quinoprotein amine dehydrogenase"/>
    <property type="match status" value="1"/>
</dbReference>
<evidence type="ECO:0000256" key="1">
    <source>
        <dbReference type="ARBA" id="ARBA00022574"/>
    </source>
</evidence>
<organism evidence="5 6">
    <name type="scientific">Tritrichomonas foetus</name>
    <dbReference type="NCBI Taxonomy" id="1144522"/>
    <lineage>
        <taxon>Eukaryota</taxon>
        <taxon>Metamonada</taxon>
        <taxon>Parabasalia</taxon>
        <taxon>Tritrichomonadida</taxon>
        <taxon>Tritrichomonadidae</taxon>
        <taxon>Tritrichomonas</taxon>
    </lineage>
</organism>
<dbReference type="InterPro" id="IPR036372">
    <property type="entry name" value="BEACH_dom_sf"/>
</dbReference>
<gene>
    <name evidence="5" type="ORF">TRFO_09568</name>
</gene>
<dbReference type="InterPro" id="IPR050865">
    <property type="entry name" value="BEACH_Domain"/>
</dbReference>
<dbReference type="SUPFAM" id="SSF50978">
    <property type="entry name" value="WD40 repeat-like"/>
    <property type="match status" value="1"/>
</dbReference>
<dbReference type="SUPFAM" id="SSF50729">
    <property type="entry name" value="PH domain-like"/>
    <property type="match status" value="1"/>
</dbReference>
<dbReference type="PANTHER" id="PTHR13743:SF112">
    <property type="entry name" value="BEACH DOMAIN-CONTAINING PROTEIN"/>
    <property type="match status" value="1"/>
</dbReference>
<dbReference type="EMBL" id="MLAK01001126">
    <property type="protein sequence ID" value="OHS97284.1"/>
    <property type="molecule type" value="Genomic_DNA"/>
</dbReference>
<evidence type="ECO:0000313" key="5">
    <source>
        <dbReference type="EMBL" id="OHS97284.1"/>
    </source>
</evidence>
<dbReference type="InterPro" id="IPR036322">
    <property type="entry name" value="WD40_repeat_dom_sf"/>
</dbReference>
<dbReference type="PROSITE" id="PS50197">
    <property type="entry name" value="BEACH"/>
    <property type="match status" value="1"/>
</dbReference>
<comment type="caution">
    <text evidence="5">The sequence shown here is derived from an EMBL/GenBank/DDBJ whole genome shotgun (WGS) entry which is preliminary data.</text>
</comment>
<evidence type="ECO:0000259" key="3">
    <source>
        <dbReference type="PROSITE" id="PS50197"/>
    </source>
</evidence>
<dbReference type="Proteomes" id="UP000179807">
    <property type="component" value="Unassembled WGS sequence"/>
</dbReference>
<dbReference type="SUPFAM" id="SSF81837">
    <property type="entry name" value="BEACH domain"/>
    <property type="match status" value="1"/>
</dbReference>
<dbReference type="GeneID" id="94829639"/>
<feature type="domain" description="BEACH" evidence="3">
    <location>
        <begin position="2190"/>
        <end position="2478"/>
    </location>
</feature>
<dbReference type="SUPFAM" id="SSF48371">
    <property type="entry name" value="ARM repeat"/>
    <property type="match status" value="1"/>
</dbReference>
<sequence>MIVNNKSIQKFHKILDNFYIPTNSTHLSMFSFFKSRKKIENPIVATWVKWFTFPVQRNSAIITDDNNLVSILAKIPDRKFSKKELNIPDGVKEEMHFAKLFNLYQPFEKDDPYTELVRYISDTNRAPDYFPALSPFLYQYLIRYMFQITTIMNKAVKNDESVINILDQFLVLLEIFIQVPSAFDDIIPLLEPILIIINDLYTPNSLPISPPFLCTFLLNFFTVLVQITTTDQSDSEVRTPIYLIYIRCYKFWLSLYGRPEFDKNALLLCVQIQMAFCHLNPIYAVAHDTDIIDQILREGFNFISFITNLDICSNTPDDVFELGFTFLEFVKYVIDLKPSFAKKVWGHQMFYLTANFIYWSVNRFPLIEFETTKDFDQDELLLINEYFRKLRYPTKFEFLTEKTFQKKIESDVVTSTIRDSNQILQYITKDVHGYISKRPQLLRILKIYQSFSYHPSASTFFMRFAKASLTEANFTISPKHIRLDHLCSVSSTNFFIIQIFLSSSLNIIAEALEKISGYKMLVKNFVFDTKYNMWSSKPESLDLDFFYLVRFYIYALYAKVFSNLPDSANLVLDAVCELFDNASPMIVDETIKFLTILFRSNPEWFFSILSKSTLLNSLIEYQYDLQALHLFINDDSSEINSIKRKDKNMKNSSKDAAQPTNIQKETEILNENINNENINNESTNNENISNENINNGNNENMSIKDTRNNSCIYKSQSDFNIWNQQIGQSRIRALQLLDLFASCDANPSYVYDNQDFIQLIVNLLFEPKMQEYGLHFIRMGLMLHNSVNIFKELMPLLKEARKHKNDLQWIHLIKRILEVFYICLRDIGKNFPFLLENILNFNFMEETSLLSSLSDDLETRIDLVNKIMNNYIFITKGNSELQKRVSLKPAQNIYESIAGLQFGDETIEIILNLIFEKPILLKNTKEIKNAEIQNQKLLVFLHDSIKHLPQHSHVFKFIARVCYHSLTNKLKVFQSDMPICILKYIRSFQNSKEKKESIDAFLDLFSYVSSFMVKWKTFFESIQSMRPIQSKYRAWWTQNLVQTYTDILSSANHQFPSSFFQFDGNKSRLELPEIPCSLFSNGFTLMFRFELGSNLGTSYKNILVSLPTKSGQKFVLFFEKHVLKLEYRKNDKSESSFYSTKYVFKPNTWYYVIVIVSKYAVSFFVNGKKIKSINIRIPPIEGSIVNGVVANSSDLSSPLVTNMNSLYMLRIPLNQDLVEPISKLPLDFVYSFSPSNSRLFPNLPTQLFTSLINEHLLFCYNARMTFNKTCANLAPAKSIINATVYAHVNSFSTSFRDIATNIGGLKTFLPLFLQVDMIRSDGSQNVGNSDSIEFLKQLLNLFTQFCLSSDQIQTDFIKNDGMKCLAGFFYEIHSDSFTNDTIDYLCRLYSSLSCHEYHIVMLRDIFFNFTLWNHLHDDVFIYLISKILDSSIFSPDILTEVITVRTVLMDVVQIKRSKVRSQLWKFLNVLAKLQFSEECQEVFFAAAFSHDNEAKIQEEVLNAMFSLMQEKVANFHQIIQKHNYYNEFIGLLLSTSERIRLNAVKFIAMLETPNTNIAINDYFLRAIDIFNPNGGTIEMWNQLVTYFFNGSSKLQIALLPLISYISFYYETSTLREFIHNFEKRLIEPNSSMCVNLMLCKYWYLWLLNLMIQANRPVFEFDSDEQMIGIFAYLCMTGIKMRVETPLSDFLAFVQCYTYEKMWDLTNLVRKILLRLILLIYSTLDYQILGRKPTDFADDQIISVISEIIPFIYFLPSLDPYYENVQLYFSNNIFFENSLTNKIENDIALRSIFLKFDKLKTHGAKTHFSMRVNPETGKWDDCDIAIKLAHLISLIKPENYLIEVCGIKVCEVFGFLIGCVLQTDPSSFDSVLVNNFLSTRNHSDISTVFHLIAFNFYRSATKYPSMIEKFQSFMLNNSSFLPKSVKVDFSVDFYKSYFENCYEPVNKIFNDLFEKQTAFSRSVPNGITKYISKIKPAELEDMPSYENSMLLFKHEMIRQSAHCSKAKKRTMRELLSNPGPWCQNQTEHWKLWQIYDSKFRHIFLKPNLKFDQHVEASRNRDHIKSSNSFVNDKSDAFGTEEIDDHYSSSNYSFSTDAEIVTIKSLDPLPGTFFMSDSEICFDVAEMKNVQFSLKELEMVLFRSYKHLDNGLEFFLTSSKSYFIIFLKGNRNKVINYLHSRTLPNLKILQRTNSIDLVNTLPFTEQWVNGQLSNWEYLIKLNLLAGRSYNDFSQYPIFPWILKDYTSETIDLENPEVYRDLSLPIGALNESRLSKLIEAMSSAPDGPFKCLYRTSYSSAFYVCLYLLRLEPFTTAHIKMQSNQFDKTDRLFTSIKSCFDAVTSELPDYRELIPEFFTTPDFLVNKDNFDLGKHPTSNEQINDVDLPKWSKTADDFIRIHRMALESKYVSEHLHEWIDLIFGEAQSGEIAVQRKNTFHGYFYQSCLTEFCENESDIEAASTHAVMFGIIPRQIFNGPHPQRKTLPSIPRFTTCNHVKHAMQMPFDVTFACLYKNTMICALSSDSRVWVTPKLRGQGIFQNYGSITRYVIGTPNRNNQIEIQKKLFATVSDYFISSSTWDNAFHVFKIEQGLPHCYLQSQMHSLISSVINAGRNLLLTAWRDSSLSLWDIGSAGKEQIYRVTPHLTSIVDIDVDTTLQMFASLDKSRNLVLSYLLNGRFVRSFEIPGNDTLKKLTLISNGYIIIASSIEENHYPHGENTVSTIIRVFGLNSDLLGEFTIQDEEISQWGKAEFDNGYDGIGIVFQSGRFMFIEIPTMKIIFSTSIRGENFVSVLFISHLLSFLIIDSCGIVSCITVE</sequence>
<reference evidence="5" key="1">
    <citation type="submission" date="2016-10" db="EMBL/GenBank/DDBJ databases">
        <authorList>
            <person name="Benchimol M."/>
            <person name="Almeida L.G."/>
            <person name="Vasconcelos A.T."/>
            <person name="Perreira-Neves A."/>
            <person name="Rosa I.A."/>
            <person name="Tasca T."/>
            <person name="Bogo M.R."/>
            <person name="de Souza W."/>
        </authorList>
    </citation>
    <scope>NUCLEOTIDE SEQUENCE [LARGE SCALE GENOMIC DNA]</scope>
    <source>
        <strain evidence="5">K</strain>
    </source>
</reference>
<dbReference type="InterPro" id="IPR000409">
    <property type="entry name" value="BEACH_dom"/>
</dbReference>
<proteinExistence type="predicted"/>
<dbReference type="SUPFAM" id="SSF49899">
    <property type="entry name" value="Concanavalin A-like lectins/glucanases"/>
    <property type="match status" value="1"/>
</dbReference>
<feature type="compositionally biased region" description="Low complexity" evidence="2">
    <location>
        <begin position="673"/>
        <end position="700"/>
    </location>
</feature>
<name>A0A1J4JJ71_9EUKA</name>
<dbReference type="Pfam" id="PF02138">
    <property type="entry name" value="Beach"/>
    <property type="match status" value="1"/>
</dbReference>
<dbReference type="OrthoDB" id="26681at2759"/>
<dbReference type="InterPro" id="IPR031570">
    <property type="entry name" value="NBEA/BDCP_DUF4704"/>
</dbReference>
<dbReference type="Pfam" id="PF15787">
    <property type="entry name" value="DUF4704"/>
    <property type="match status" value="1"/>
</dbReference>
<dbReference type="VEuPathDB" id="TrichDB:TRFO_09568"/>
<keyword evidence="6" id="KW-1185">Reference proteome</keyword>
<feature type="region of interest" description="Disordered" evidence="2">
    <location>
        <begin position="673"/>
        <end position="701"/>
    </location>
</feature>
<accession>A0A1J4JJ71</accession>
<dbReference type="InterPro" id="IPR016024">
    <property type="entry name" value="ARM-type_fold"/>
</dbReference>
<dbReference type="SMART" id="SM01026">
    <property type="entry name" value="Beach"/>
    <property type="match status" value="1"/>
</dbReference>
<dbReference type="RefSeq" id="XP_068350421.1">
    <property type="nucleotide sequence ID" value="XM_068494935.1"/>
</dbReference>
<evidence type="ECO:0000313" key="6">
    <source>
        <dbReference type="Proteomes" id="UP000179807"/>
    </source>
</evidence>
<evidence type="ECO:0000259" key="4">
    <source>
        <dbReference type="PROSITE" id="PS51783"/>
    </source>
</evidence>
<dbReference type="Gene3D" id="1.10.1540.10">
    <property type="entry name" value="BEACH domain"/>
    <property type="match status" value="1"/>
</dbReference>
<dbReference type="CDD" id="cd06071">
    <property type="entry name" value="Beach"/>
    <property type="match status" value="1"/>
</dbReference>
<dbReference type="InterPro" id="IPR013320">
    <property type="entry name" value="ConA-like_dom_sf"/>
</dbReference>
<dbReference type="InterPro" id="IPR023362">
    <property type="entry name" value="PH-BEACH_dom"/>
</dbReference>
<protein>
    <recommendedName>
        <fullName evidence="7">Beige/BEACH domain containing protein</fullName>
    </recommendedName>
</protein>
<dbReference type="InterPro" id="IPR015943">
    <property type="entry name" value="WD40/YVTN_repeat-like_dom_sf"/>
</dbReference>
<feature type="domain" description="BEACH-type PH" evidence="4">
    <location>
        <begin position="2076"/>
        <end position="2177"/>
    </location>
</feature>
<dbReference type="PROSITE" id="PS51783">
    <property type="entry name" value="PH_BEACH"/>
    <property type="match status" value="1"/>
</dbReference>
<evidence type="ECO:0008006" key="7">
    <source>
        <dbReference type="Google" id="ProtNLM"/>
    </source>
</evidence>
<dbReference type="PANTHER" id="PTHR13743">
    <property type="entry name" value="BEIGE/BEACH-RELATED"/>
    <property type="match status" value="1"/>
</dbReference>